<evidence type="ECO:0000313" key="4">
    <source>
        <dbReference type="Proteomes" id="UP001222325"/>
    </source>
</evidence>
<dbReference type="AlphaFoldDB" id="A0AAD6XUF6"/>
<feature type="region of interest" description="Disordered" evidence="1">
    <location>
        <begin position="148"/>
        <end position="174"/>
    </location>
</feature>
<proteinExistence type="predicted"/>
<sequence>MFSRALALTALALAGSTSAAISNGGLKILAPGGPNLWWLQGQPNNLVWTCAASTFKQFSVYLNNSDVSLITAITAIISVEDNFNCNQGIGNNLVTAPVGTGYTIVLTDITNITNIYAVSDPFDIKPLSTGYPPASATPVDQASATVSKGSASAGASKTDSGATPGKTGGASRGSTTSLVGAALALGALGLMAVV</sequence>
<organism evidence="3 4">
    <name type="scientific">Mycena belliarum</name>
    <dbReference type="NCBI Taxonomy" id="1033014"/>
    <lineage>
        <taxon>Eukaryota</taxon>
        <taxon>Fungi</taxon>
        <taxon>Dikarya</taxon>
        <taxon>Basidiomycota</taxon>
        <taxon>Agaricomycotina</taxon>
        <taxon>Agaricomycetes</taxon>
        <taxon>Agaricomycetidae</taxon>
        <taxon>Agaricales</taxon>
        <taxon>Marasmiineae</taxon>
        <taxon>Mycenaceae</taxon>
        <taxon>Mycena</taxon>
    </lineage>
</organism>
<evidence type="ECO:0000256" key="1">
    <source>
        <dbReference type="SAM" id="MobiDB-lite"/>
    </source>
</evidence>
<evidence type="ECO:0000256" key="2">
    <source>
        <dbReference type="SAM" id="SignalP"/>
    </source>
</evidence>
<feature type="signal peptide" evidence="2">
    <location>
        <begin position="1"/>
        <end position="19"/>
    </location>
</feature>
<keyword evidence="4" id="KW-1185">Reference proteome</keyword>
<evidence type="ECO:0000313" key="3">
    <source>
        <dbReference type="EMBL" id="KAJ7096595.1"/>
    </source>
</evidence>
<gene>
    <name evidence="3" type="ORF">B0H15DRAFT_798048</name>
</gene>
<keyword evidence="2" id="KW-0732">Signal</keyword>
<reference evidence="3" key="1">
    <citation type="submission" date="2023-03" db="EMBL/GenBank/DDBJ databases">
        <title>Massive genome expansion in bonnet fungi (Mycena s.s.) driven by repeated elements and novel gene families across ecological guilds.</title>
        <authorList>
            <consortium name="Lawrence Berkeley National Laboratory"/>
            <person name="Harder C.B."/>
            <person name="Miyauchi S."/>
            <person name="Viragh M."/>
            <person name="Kuo A."/>
            <person name="Thoen E."/>
            <person name="Andreopoulos B."/>
            <person name="Lu D."/>
            <person name="Skrede I."/>
            <person name="Drula E."/>
            <person name="Henrissat B."/>
            <person name="Morin E."/>
            <person name="Kohler A."/>
            <person name="Barry K."/>
            <person name="LaButti K."/>
            <person name="Morin E."/>
            <person name="Salamov A."/>
            <person name="Lipzen A."/>
            <person name="Mereny Z."/>
            <person name="Hegedus B."/>
            <person name="Baldrian P."/>
            <person name="Stursova M."/>
            <person name="Weitz H."/>
            <person name="Taylor A."/>
            <person name="Grigoriev I.V."/>
            <person name="Nagy L.G."/>
            <person name="Martin F."/>
            <person name="Kauserud H."/>
        </authorList>
    </citation>
    <scope>NUCLEOTIDE SEQUENCE</scope>
    <source>
        <strain evidence="3">CBHHK173m</strain>
    </source>
</reference>
<comment type="caution">
    <text evidence="3">The sequence shown here is derived from an EMBL/GenBank/DDBJ whole genome shotgun (WGS) entry which is preliminary data.</text>
</comment>
<dbReference type="Proteomes" id="UP001222325">
    <property type="component" value="Unassembled WGS sequence"/>
</dbReference>
<dbReference type="EMBL" id="JARJCN010000011">
    <property type="protein sequence ID" value="KAJ7096595.1"/>
    <property type="molecule type" value="Genomic_DNA"/>
</dbReference>
<feature type="compositionally biased region" description="Low complexity" evidence="1">
    <location>
        <begin position="148"/>
        <end position="163"/>
    </location>
</feature>
<name>A0AAD6XUF6_9AGAR</name>
<accession>A0AAD6XUF6</accession>
<feature type="chain" id="PRO_5042278407" evidence="2">
    <location>
        <begin position="20"/>
        <end position="194"/>
    </location>
</feature>
<protein>
    <submittedName>
        <fullName evidence="3">Uncharacterized protein</fullName>
    </submittedName>
</protein>